<dbReference type="Proteomes" id="UP001165121">
    <property type="component" value="Unassembled WGS sequence"/>
</dbReference>
<evidence type="ECO:0000313" key="1">
    <source>
        <dbReference type="EMBL" id="GMF47047.1"/>
    </source>
</evidence>
<name>A0A9W7D1G9_9STRA</name>
<organism evidence="1 2">
    <name type="scientific">Phytophthora fragariaefolia</name>
    <dbReference type="NCBI Taxonomy" id="1490495"/>
    <lineage>
        <taxon>Eukaryota</taxon>
        <taxon>Sar</taxon>
        <taxon>Stramenopiles</taxon>
        <taxon>Oomycota</taxon>
        <taxon>Peronosporomycetes</taxon>
        <taxon>Peronosporales</taxon>
        <taxon>Peronosporaceae</taxon>
        <taxon>Phytophthora</taxon>
    </lineage>
</organism>
<proteinExistence type="predicted"/>
<dbReference type="EMBL" id="BSXT01002071">
    <property type="protein sequence ID" value="GMF47047.1"/>
    <property type="molecule type" value="Genomic_DNA"/>
</dbReference>
<dbReference type="AntiFam" id="ANF00156">
    <property type="entry name" value="Shadow ORF (opposite yahK)"/>
</dbReference>
<accession>A0A9W7D1G9</accession>
<protein>
    <submittedName>
        <fullName evidence="1">Unnamed protein product</fullName>
    </submittedName>
</protein>
<comment type="caution">
    <text evidence="1">The sequence shown here is derived from an EMBL/GenBank/DDBJ whole genome shotgun (WGS) entry which is preliminary data.</text>
</comment>
<sequence length="131" mass="13708">MIAHRILTISTVPARLLRVLVEASPHLGTDGYAVTNFECLDFGSGERHVANDFVARNAGVGNGTPASLDGMDVSAADARVGDFDLHVFGTERSGLELPGRDFAIGIIGGIGVHSSWSGSHRAGLRLTVVGR</sequence>
<keyword evidence="2" id="KW-1185">Reference proteome</keyword>
<dbReference type="AlphaFoldDB" id="A0A9W7D1G9"/>
<gene>
    <name evidence="1" type="ORF">Pfra01_001758900</name>
</gene>
<reference evidence="1" key="1">
    <citation type="submission" date="2023-04" db="EMBL/GenBank/DDBJ databases">
        <title>Phytophthora fragariaefolia NBRC 109709.</title>
        <authorList>
            <person name="Ichikawa N."/>
            <person name="Sato H."/>
            <person name="Tonouchi N."/>
        </authorList>
    </citation>
    <scope>NUCLEOTIDE SEQUENCE</scope>
    <source>
        <strain evidence="1">NBRC 109709</strain>
    </source>
</reference>
<evidence type="ECO:0000313" key="2">
    <source>
        <dbReference type="Proteomes" id="UP001165121"/>
    </source>
</evidence>